<organism evidence="1 2">
    <name type="scientific">Dillenia turbinata</name>
    <dbReference type="NCBI Taxonomy" id="194707"/>
    <lineage>
        <taxon>Eukaryota</taxon>
        <taxon>Viridiplantae</taxon>
        <taxon>Streptophyta</taxon>
        <taxon>Embryophyta</taxon>
        <taxon>Tracheophyta</taxon>
        <taxon>Spermatophyta</taxon>
        <taxon>Magnoliopsida</taxon>
        <taxon>eudicotyledons</taxon>
        <taxon>Gunneridae</taxon>
        <taxon>Pentapetalae</taxon>
        <taxon>Dilleniales</taxon>
        <taxon>Dilleniaceae</taxon>
        <taxon>Dillenia</taxon>
    </lineage>
</organism>
<feature type="non-terminal residue" evidence="1">
    <location>
        <position position="1"/>
    </location>
</feature>
<proteinExistence type="predicted"/>
<accession>A0AAN8W909</accession>
<protein>
    <submittedName>
        <fullName evidence="1">Uncharacterized protein</fullName>
    </submittedName>
</protein>
<dbReference type="EMBL" id="JBAMMX010000003">
    <property type="protein sequence ID" value="KAK6944136.1"/>
    <property type="molecule type" value="Genomic_DNA"/>
</dbReference>
<evidence type="ECO:0000313" key="1">
    <source>
        <dbReference type="EMBL" id="KAK6944136.1"/>
    </source>
</evidence>
<dbReference type="Proteomes" id="UP001370490">
    <property type="component" value="Unassembled WGS sequence"/>
</dbReference>
<dbReference type="AlphaFoldDB" id="A0AAN8W909"/>
<evidence type="ECO:0000313" key="2">
    <source>
        <dbReference type="Proteomes" id="UP001370490"/>
    </source>
</evidence>
<reference evidence="1 2" key="1">
    <citation type="submission" date="2023-12" db="EMBL/GenBank/DDBJ databases">
        <title>A high-quality genome assembly for Dillenia turbinata (Dilleniales).</title>
        <authorList>
            <person name="Chanderbali A."/>
        </authorList>
    </citation>
    <scope>NUCLEOTIDE SEQUENCE [LARGE SCALE GENOMIC DNA]</scope>
    <source>
        <strain evidence="1">LSX21</strain>
        <tissue evidence="1">Leaf</tissue>
    </source>
</reference>
<keyword evidence="2" id="KW-1185">Reference proteome</keyword>
<name>A0AAN8W909_9MAGN</name>
<gene>
    <name evidence="1" type="ORF">RJ641_025238</name>
</gene>
<comment type="caution">
    <text evidence="1">The sequence shown here is derived from an EMBL/GenBank/DDBJ whole genome shotgun (WGS) entry which is preliminary data.</text>
</comment>
<sequence length="197" mass="22910">DCRSPEDAKKPKHLHFAPDYQNHFELGFNQPVICSKYPYMDQYYGVYSAYGPQLADHNVHVRHEYKIFTNLKLIDSRCAYVCIYSEILKPSTSLKPGDEASVQLKNYSVCCSYVACAQLKVVSGHKSDRRKHKCMSISFEHIGSLVPLDKDGEKGYINEDSTRLKIVHEVRWKIELDKFNYRCFNCSETDLKQEQLR</sequence>